<dbReference type="STRING" id="51670.SAMN04488557_2365"/>
<dbReference type="Proteomes" id="UP000199423">
    <property type="component" value="Unassembled WGS sequence"/>
</dbReference>
<dbReference type="Pfam" id="PF13545">
    <property type="entry name" value="HTH_Crp_2"/>
    <property type="match status" value="1"/>
</dbReference>
<evidence type="ECO:0000256" key="1">
    <source>
        <dbReference type="ARBA" id="ARBA00023015"/>
    </source>
</evidence>
<evidence type="ECO:0000256" key="3">
    <source>
        <dbReference type="ARBA" id="ARBA00023163"/>
    </source>
</evidence>
<dbReference type="InterPro" id="IPR014710">
    <property type="entry name" value="RmlC-like_jellyroll"/>
</dbReference>
<proteinExistence type="predicted"/>
<reference evidence="6" key="1">
    <citation type="submission" date="2016-10" db="EMBL/GenBank/DDBJ databases">
        <authorList>
            <person name="Varghese N."/>
            <person name="Submissions S."/>
        </authorList>
    </citation>
    <scope>NUCLEOTIDE SEQUENCE [LARGE SCALE GENOMIC DNA]</scope>
    <source>
        <strain evidence="6">DSM 1565</strain>
    </source>
</reference>
<name>A0A1I7NJ22_9HYPH</name>
<dbReference type="OrthoDB" id="667966at2"/>
<keyword evidence="2" id="KW-0238">DNA-binding</keyword>
<dbReference type="SUPFAM" id="SSF51206">
    <property type="entry name" value="cAMP-binding domain-like"/>
    <property type="match status" value="1"/>
</dbReference>
<evidence type="ECO:0000313" key="6">
    <source>
        <dbReference type="Proteomes" id="UP000199423"/>
    </source>
</evidence>
<dbReference type="SUPFAM" id="SSF46785">
    <property type="entry name" value="Winged helix' DNA-binding domain"/>
    <property type="match status" value="1"/>
</dbReference>
<gene>
    <name evidence="5" type="ORF">SAMN04488557_2365</name>
</gene>
<protein>
    <submittedName>
        <fullName evidence="5">CRP/FNR family transcriptional regulator, anaerobic regulatory protein</fullName>
    </submittedName>
</protein>
<evidence type="ECO:0000259" key="4">
    <source>
        <dbReference type="PROSITE" id="PS51063"/>
    </source>
</evidence>
<organism evidence="5 6">
    <name type="scientific">Hyphomicrobium facile</name>
    <dbReference type="NCBI Taxonomy" id="51670"/>
    <lineage>
        <taxon>Bacteria</taxon>
        <taxon>Pseudomonadati</taxon>
        <taxon>Pseudomonadota</taxon>
        <taxon>Alphaproteobacteria</taxon>
        <taxon>Hyphomicrobiales</taxon>
        <taxon>Hyphomicrobiaceae</taxon>
        <taxon>Hyphomicrobium</taxon>
    </lineage>
</organism>
<keyword evidence="6" id="KW-1185">Reference proteome</keyword>
<dbReference type="InterPro" id="IPR000595">
    <property type="entry name" value="cNMP-bd_dom"/>
</dbReference>
<dbReference type="InterPro" id="IPR012318">
    <property type="entry name" value="HTH_CRP"/>
</dbReference>
<keyword evidence="3" id="KW-0804">Transcription</keyword>
<feature type="domain" description="HTH crp-type" evidence="4">
    <location>
        <begin position="141"/>
        <end position="215"/>
    </location>
</feature>
<evidence type="ECO:0000313" key="5">
    <source>
        <dbReference type="EMBL" id="SFV34566.1"/>
    </source>
</evidence>
<dbReference type="InterPro" id="IPR036390">
    <property type="entry name" value="WH_DNA-bd_sf"/>
</dbReference>
<accession>A0A1I7NJ22</accession>
<dbReference type="CDD" id="cd00038">
    <property type="entry name" value="CAP_ED"/>
    <property type="match status" value="1"/>
</dbReference>
<dbReference type="InterPro" id="IPR018490">
    <property type="entry name" value="cNMP-bd_dom_sf"/>
</dbReference>
<sequence>MLRPGSGDAGSKILVRKAPGRHREAGKVRTLARDEFLFETGDLKANVYRVEAGALCISCTRNDGTTEIVEYALAGDLVGMGFLERHACNARASVKTVVRCFRLDSTDKLIASDAHNKARFDEAVEREFVFRREGLARSSRNQPMVRLAAFLTAVSQRSHAEGGDPTFIDDTVNCGVIADFLGLDIEALTLALTKLEARGLIEAAPPHGLRLKDLKALKAVADEQGMTSGSQPLDHVLRAALQ</sequence>
<dbReference type="GO" id="GO:0006355">
    <property type="term" value="P:regulation of DNA-templated transcription"/>
    <property type="evidence" value="ECO:0007669"/>
    <property type="project" value="InterPro"/>
</dbReference>
<dbReference type="Gene3D" id="2.60.120.10">
    <property type="entry name" value="Jelly Rolls"/>
    <property type="match status" value="1"/>
</dbReference>
<dbReference type="GO" id="GO:0003677">
    <property type="term" value="F:DNA binding"/>
    <property type="evidence" value="ECO:0007669"/>
    <property type="project" value="UniProtKB-KW"/>
</dbReference>
<dbReference type="RefSeq" id="WP_092867855.1">
    <property type="nucleotide sequence ID" value="NZ_FPCH01000002.1"/>
</dbReference>
<dbReference type="Pfam" id="PF00027">
    <property type="entry name" value="cNMP_binding"/>
    <property type="match status" value="1"/>
</dbReference>
<dbReference type="AlphaFoldDB" id="A0A1I7NJ22"/>
<evidence type="ECO:0000256" key="2">
    <source>
        <dbReference type="ARBA" id="ARBA00023125"/>
    </source>
</evidence>
<dbReference type="PROSITE" id="PS51063">
    <property type="entry name" value="HTH_CRP_2"/>
    <property type="match status" value="1"/>
</dbReference>
<keyword evidence="1" id="KW-0805">Transcription regulation</keyword>
<dbReference type="EMBL" id="FPCH01000002">
    <property type="protein sequence ID" value="SFV34566.1"/>
    <property type="molecule type" value="Genomic_DNA"/>
</dbReference>